<keyword evidence="3 5" id="KW-1133">Transmembrane helix</keyword>
<name>A0A7W9MYJ1_9ACTN</name>
<dbReference type="Gene3D" id="3.40.50.410">
    <property type="entry name" value="von Willebrand factor, type A domain"/>
    <property type="match status" value="1"/>
</dbReference>
<evidence type="ECO:0000256" key="2">
    <source>
        <dbReference type="ARBA" id="ARBA00022692"/>
    </source>
</evidence>
<dbReference type="SUPFAM" id="SSF53300">
    <property type="entry name" value="vWA-like"/>
    <property type="match status" value="1"/>
</dbReference>
<evidence type="ECO:0000256" key="1">
    <source>
        <dbReference type="ARBA" id="ARBA00022475"/>
    </source>
</evidence>
<dbReference type="Proteomes" id="UP000549971">
    <property type="component" value="Unassembled WGS sequence"/>
</dbReference>
<proteinExistence type="predicted"/>
<evidence type="ECO:0000256" key="4">
    <source>
        <dbReference type="ARBA" id="ARBA00023136"/>
    </source>
</evidence>
<feature type="domain" description="VWFA" evidence="6">
    <location>
        <begin position="87"/>
        <end position="275"/>
    </location>
</feature>
<evidence type="ECO:0000259" key="6">
    <source>
        <dbReference type="PROSITE" id="PS50234"/>
    </source>
</evidence>
<dbReference type="Pfam" id="PF13519">
    <property type="entry name" value="VWA_2"/>
    <property type="match status" value="1"/>
</dbReference>
<keyword evidence="1" id="KW-1003">Cell membrane</keyword>
<dbReference type="SMART" id="SM00327">
    <property type="entry name" value="VWA"/>
    <property type="match status" value="1"/>
</dbReference>
<dbReference type="InterPro" id="IPR002035">
    <property type="entry name" value="VWF_A"/>
</dbReference>
<feature type="transmembrane region" description="Helical" evidence="5">
    <location>
        <begin position="291"/>
        <end position="311"/>
    </location>
</feature>
<dbReference type="EMBL" id="JACHMY010000001">
    <property type="protein sequence ID" value="MBB5840884.1"/>
    <property type="molecule type" value="Genomic_DNA"/>
</dbReference>
<feature type="transmembrane region" description="Helical" evidence="5">
    <location>
        <begin position="6"/>
        <end position="25"/>
    </location>
</feature>
<protein>
    <submittedName>
        <fullName evidence="7">Ca-activated chloride channel family protein</fullName>
    </submittedName>
</protein>
<dbReference type="InterPro" id="IPR024163">
    <property type="entry name" value="Aerotolerance_reg_N"/>
</dbReference>
<accession>A0A7W9MYJ1</accession>
<keyword evidence="4 5" id="KW-0472">Membrane</keyword>
<dbReference type="PANTHER" id="PTHR22550">
    <property type="entry name" value="SPORE GERMINATION PROTEIN"/>
    <property type="match status" value="1"/>
</dbReference>
<keyword evidence="2 5" id="KW-0812">Transmembrane</keyword>
<feature type="transmembrane region" description="Helical" evidence="5">
    <location>
        <begin position="58"/>
        <end position="76"/>
    </location>
</feature>
<dbReference type="InterPro" id="IPR036465">
    <property type="entry name" value="vWFA_dom_sf"/>
</dbReference>
<gene>
    <name evidence="7" type="ORF">HDA39_007618</name>
</gene>
<dbReference type="PANTHER" id="PTHR22550:SF5">
    <property type="entry name" value="LEUCINE ZIPPER PROTEIN 4"/>
    <property type="match status" value="1"/>
</dbReference>
<dbReference type="Pfam" id="PF07584">
    <property type="entry name" value="BatA"/>
    <property type="match status" value="1"/>
</dbReference>
<dbReference type="InterPro" id="IPR050768">
    <property type="entry name" value="UPF0353/GerABKA_families"/>
</dbReference>
<comment type="caution">
    <text evidence="7">The sequence shown here is derived from an EMBL/GenBank/DDBJ whole genome shotgun (WGS) entry which is preliminary data.</text>
</comment>
<dbReference type="PROSITE" id="PS50234">
    <property type="entry name" value="VWFA"/>
    <property type="match status" value="1"/>
</dbReference>
<evidence type="ECO:0000256" key="5">
    <source>
        <dbReference type="SAM" id="Phobius"/>
    </source>
</evidence>
<evidence type="ECO:0000256" key="3">
    <source>
        <dbReference type="ARBA" id="ARBA00022989"/>
    </source>
</evidence>
<dbReference type="AlphaFoldDB" id="A0A7W9MYJ1"/>
<organism evidence="7 8">
    <name type="scientific">Kribbella italica</name>
    <dbReference type="NCBI Taxonomy" id="1540520"/>
    <lineage>
        <taxon>Bacteria</taxon>
        <taxon>Bacillati</taxon>
        <taxon>Actinomycetota</taxon>
        <taxon>Actinomycetes</taxon>
        <taxon>Propionibacteriales</taxon>
        <taxon>Kribbellaceae</taxon>
        <taxon>Kribbella</taxon>
    </lineage>
</organism>
<reference evidence="7 8" key="1">
    <citation type="submission" date="2020-08" db="EMBL/GenBank/DDBJ databases">
        <title>Sequencing the genomes of 1000 actinobacteria strains.</title>
        <authorList>
            <person name="Klenk H.-P."/>
        </authorList>
    </citation>
    <scope>NUCLEOTIDE SEQUENCE [LARGE SCALE GENOMIC DNA]</scope>
    <source>
        <strain evidence="7 8">DSM 28967</strain>
    </source>
</reference>
<dbReference type="RefSeq" id="WP_184803555.1">
    <property type="nucleotide sequence ID" value="NZ_JACHMY010000001.1"/>
</dbReference>
<keyword evidence="8" id="KW-1185">Reference proteome</keyword>
<evidence type="ECO:0000313" key="7">
    <source>
        <dbReference type="EMBL" id="MBB5840884.1"/>
    </source>
</evidence>
<evidence type="ECO:0000313" key="8">
    <source>
        <dbReference type="Proteomes" id="UP000549971"/>
    </source>
</evidence>
<sequence>MRFEQPLWLWLLLVAAALVVAYVIAQRRRSQYAVRFATLPMLEKVAPKRPGWRRHAPAFAFLAAIVVLTIAIARPVTDVRVPRERATVVVAMDISNSMAATDVSPDRFSVAKEAATQFVRDLPEQFNVGLVSFARTATVVAPPSTNHQAAVDAIEQLTLSDSTAIGEAVLTSLQAVRSLDSQAAEDLPPARIVLLSDGSNTSGRSIDEAAQEATTAGVPVSTIAYGTPDGTIDLEGRSIPVPVDAESLQGLAETTSGSFYAAESNEELRDVYSDLQSSIGWTTEEREITNLVAGVALAAALLAGLASLLWFSRLP</sequence>